<dbReference type="AlphaFoldDB" id="A0AAV3RDW7"/>
<name>A0AAV3RDW7_LITER</name>
<protein>
    <recommendedName>
        <fullName evidence="6">Reticulon-like protein</fullName>
    </recommendedName>
</protein>
<comment type="caution">
    <text evidence="8">The sequence shown here is derived from an EMBL/GenBank/DDBJ whole genome shotgun (WGS) entry which is preliminary data.</text>
</comment>
<dbReference type="InterPro" id="IPR003388">
    <property type="entry name" value="Reticulon"/>
</dbReference>
<dbReference type="GO" id="GO:0009617">
    <property type="term" value="P:response to bacterium"/>
    <property type="evidence" value="ECO:0007669"/>
    <property type="project" value="InterPro"/>
</dbReference>
<dbReference type="PROSITE" id="PS50845">
    <property type="entry name" value="RETICULON"/>
    <property type="match status" value="1"/>
</dbReference>
<keyword evidence="5 6" id="KW-0472">Membrane</keyword>
<evidence type="ECO:0000256" key="3">
    <source>
        <dbReference type="ARBA" id="ARBA00022824"/>
    </source>
</evidence>
<keyword evidence="3 6" id="KW-0256">Endoplasmic reticulum</keyword>
<dbReference type="Pfam" id="PF02453">
    <property type="entry name" value="Reticulon"/>
    <property type="match status" value="1"/>
</dbReference>
<evidence type="ECO:0000259" key="7">
    <source>
        <dbReference type="PROSITE" id="PS50845"/>
    </source>
</evidence>
<organism evidence="8 9">
    <name type="scientific">Lithospermum erythrorhizon</name>
    <name type="common">Purple gromwell</name>
    <name type="synonym">Lithospermum officinale var. erythrorhizon</name>
    <dbReference type="NCBI Taxonomy" id="34254"/>
    <lineage>
        <taxon>Eukaryota</taxon>
        <taxon>Viridiplantae</taxon>
        <taxon>Streptophyta</taxon>
        <taxon>Embryophyta</taxon>
        <taxon>Tracheophyta</taxon>
        <taxon>Spermatophyta</taxon>
        <taxon>Magnoliopsida</taxon>
        <taxon>eudicotyledons</taxon>
        <taxon>Gunneridae</taxon>
        <taxon>Pentapetalae</taxon>
        <taxon>asterids</taxon>
        <taxon>lamiids</taxon>
        <taxon>Boraginales</taxon>
        <taxon>Boraginaceae</taxon>
        <taxon>Boraginoideae</taxon>
        <taxon>Lithospermeae</taxon>
        <taxon>Lithospermum</taxon>
    </lineage>
</organism>
<dbReference type="InterPro" id="IPR045064">
    <property type="entry name" value="Reticulon-like"/>
</dbReference>
<evidence type="ECO:0000313" key="8">
    <source>
        <dbReference type="EMBL" id="GAA0174614.1"/>
    </source>
</evidence>
<accession>A0AAV3RDW7</accession>
<dbReference type="EMBL" id="BAABME010009148">
    <property type="protein sequence ID" value="GAA0174614.1"/>
    <property type="molecule type" value="Genomic_DNA"/>
</dbReference>
<evidence type="ECO:0000256" key="2">
    <source>
        <dbReference type="ARBA" id="ARBA00022692"/>
    </source>
</evidence>
<dbReference type="Proteomes" id="UP001454036">
    <property type="component" value="Unassembled WGS sequence"/>
</dbReference>
<dbReference type="GO" id="GO:0005789">
    <property type="term" value="C:endoplasmic reticulum membrane"/>
    <property type="evidence" value="ECO:0007669"/>
    <property type="project" value="UniProtKB-SubCell"/>
</dbReference>
<reference evidence="8 9" key="1">
    <citation type="submission" date="2024-01" db="EMBL/GenBank/DDBJ databases">
        <title>The complete chloroplast genome sequence of Lithospermum erythrorhizon: insights into the phylogenetic relationship among Boraginaceae species and the maternal lineages of purple gromwells.</title>
        <authorList>
            <person name="Okada T."/>
            <person name="Watanabe K."/>
        </authorList>
    </citation>
    <scope>NUCLEOTIDE SEQUENCE [LARGE SCALE GENOMIC DNA]</scope>
</reference>
<dbReference type="PANTHER" id="PTHR10994">
    <property type="entry name" value="RETICULON"/>
    <property type="match status" value="1"/>
</dbReference>
<proteinExistence type="predicted"/>
<evidence type="ECO:0000256" key="5">
    <source>
        <dbReference type="ARBA" id="ARBA00023136"/>
    </source>
</evidence>
<evidence type="ECO:0000256" key="4">
    <source>
        <dbReference type="ARBA" id="ARBA00022989"/>
    </source>
</evidence>
<comment type="subcellular location">
    <subcellularLocation>
        <location evidence="1 6">Endoplasmic reticulum membrane</location>
        <topology evidence="1 6">Multi-pass membrane protein</topology>
    </subcellularLocation>
</comment>
<keyword evidence="4 6" id="KW-1133">Transmembrane helix</keyword>
<evidence type="ECO:0000256" key="6">
    <source>
        <dbReference type="RuleBase" id="RU363132"/>
    </source>
</evidence>
<gene>
    <name evidence="8" type="ORF">LIER_27970</name>
</gene>
<feature type="transmembrane region" description="Helical" evidence="6">
    <location>
        <begin position="48"/>
        <end position="69"/>
    </location>
</feature>
<evidence type="ECO:0000313" key="9">
    <source>
        <dbReference type="Proteomes" id="UP001454036"/>
    </source>
</evidence>
<evidence type="ECO:0000256" key="1">
    <source>
        <dbReference type="ARBA" id="ARBA00004477"/>
    </source>
</evidence>
<feature type="transmembrane region" description="Helical" evidence="6">
    <location>
        <begin position="120"/>
        <end position="137"/>
    </location>
</feature>
<sequence length="201" mass="23225">MGRFSVHHTLGAGSVANVLLWKRRGTSIVILISSTTFWYLFERAGYNLLSFISNVMLLFTIILFLWAKSASLLNRPLPPLPELEIPEEFFVRIAAVMRIWINQALFIAKEIAVHRNLKMFVQVIFILWLSSLIGSFFDFLTLFYLSVLLCLSVPLMYDKYQDRIDDKLIAAMNIARAQYRKIDDMVLSKIPQSLSKDKKTQ</sequence>
<dbReference type="PANTHER" id="PTHR10994:SF154">
    <property type="entry name" value="RETICULON-LIKE PROTEIN B11"/>
    <property type="match status" value="1"/>
</dbReference>
<keyword evidence="9" id="KW-1185">Reference proteome</keyword>
<keyword evidence="2 6" id="KW-0812">Transmembrane</keyword>
<feature type="domain" description="Reticulon" evidence="7">
    <location>
        <begin position="15"/>
        <end position="201"/>
    </location>
</feature>